<keyword evidence="1" id="KW-0812">Transmembrane</keyword>
<sequence>MKNHPIRQAVQAGIREGLRDFFAPSLAVLLWLPRLVWHLLRKR</sequence>
<keyword evidence="1" id="KW-0472">Membrane</keyword>
<protein>
    <submittedName>
        <fullName evidence="2">Uncharacterized protein</fullName>
    </submittedName>
</protein>
<dbReference type="KEGG" id="psu:Psesu_2091"/>
<dbReference type="EMBL" id="CP002446">
    <property type="protein sequence ID" value="ADV27927.1"/>
    <property type="molecule type" value="Genomic_DNA"/>
</dbReference>
<gene>
    <name evidence="2" type="ordered locus">Psesu_2091</name>
</gene>
<feature type="transmembrane region" description="Helical" evidence="1">
    <location>
        <begin position="21"/>
        <end position="40"/>
    </location>
</feature>
<accession>E6WUE3</accession>
<evidence type="ECO:0000313" key="3">
    <source>
        <dbReference type="Proteomes" id="UP000008632"/>
    </source>
</evidence>
<name>E6WUE3_PSEUU</name>
<reference evidence="2 3" key="1">
    <citation type="submission" date="2011-01" db="EMBL/GenBank/DDBJ databases">
        <title>Complete sequence of Pseudoxanthomonas suwonensis 11-1.</title>
        <authorList>
            <consortium name="US DOE Joint Genome Institute"/>
            <person name="Lucas S."/>
            <person name="Copeland A."/>
            <person name="Lapidus A."/>
            <person name="Cheng J.-F."/>
            <person name="Goodwin L."/>
            <person name="Pitluck S."/>
            <person name="Teshima H."/>
            <person name="Detter J.C."/>
            <person name="Han C."/>
            <person name="Tapia R."/>
            <person name="Land M."/>
            <person name="Hauser L."/>
            <person name="Kyrpides N."/>
            <person name="Ivanova N."/>
            <person name="Ovchinnikova G."/>
            <person name="Siebers A.K."/>
            <person name="Allgaier M."/>
            <person name="Thelen M.P."/>
            <person name="Hugenholtz P."/>
            <person name="Gladden J."/>
            <person name="Woyke T."/>
        </authorList>
    </citation>
    <scope>NUCLEOTIDE SEQUENCE [LARGE SCALE GENOMIC DNA]</scope>
    <source>
        <strain evidence="3">11-1</strain>
    </source>
</reference>
<organism evidence="2 3">
    <name type="scientific">Pseudoxanthomonas suwonensis (strain 11-1)</name>
    <dbReference type="NCBI Taxonomy" id="743721"/>
    <lineage>
        <taxon>Bacteria</taxon>
        <taxon>Pseudomonadati</taxon>
        <taxon>Pseudomonadota</taxon>
        <taxon>Gammaproteobacteria</taxon>
        <taxon>Lysobacterales</taxon>
        <taxon>Lysobacteraceae</taxon>
        <taxon>Pseudoxanthomonas</taxon>
    </lineage>
</organism>
<evidence type="ECO:0000256" key="1">
    <source>
        <dbReference type="SAM" id="Phobius"/>
    </source>
</evidence>
<keyword evidence="3" id="KW-1185">Reference proteome</keyword>
<dbReference type="HOGENOM" id="CLU_3238541_0_0_6"/>
<evidence type="ECO:0000313" key="2">
    <source>
        <dbReference type="EMBL" id="ADV27927.1"/>
    </source>
</evidence>
<proteinExistence type="predicted"/>
<dbReference type="RefSeq" id="WP_013535755.1">
    <property type="nucleotide sequence ID" value="NC_014924.1"/>
</dbReference>
<keyword evidence="1" id="KW-1133">Transmembrane helix</keyword>
<dbReference type="Proteomes" id="UP000008632">
    <property type="component" value="Chromosome"/>
</dbReference>
<dbReference type="AlphaFoldDB" id="E6WUE3"/>